<keyword evidence="2 8" id="KW-0963">Cytoplasm</keyword>
<protein>
    <recommendedName>
        <fullName evidence="8">Ribosomal protein uS12 methylthiotransferase RimO</fullName>
        <shortName evidence="8">uS12 MTTase</shortName>
        <shortName evidence="8">uS12 methylthiotransferase</shortName>
        <ecNumber evidence="8">2.8.4.4</ecNumber>
    </recommendedName>
    <alternativeName>
        <fullName evidence="8">Ribosomal protein uS12 (aspartate-C(3))-methylthiotransferase</fullName>
    </alternativeName>
    <alternativeName>
        <fullName evidence="8">Ribosome maturation factor RimO</fullName>
    </alternativeName>
</protein>
<dbReference type="InterPro" id="IPR006638">
    <property type="entry name" value="Elp3/MiaA/NifB-like_rSAM"/>
</dbReference>
<evidence type="ECO:0000259" key="9">
    <source>
        <dbReference type="PROSITE" id="PS51449"/>
    </source>
</evidence>
<dbReference type="SMART" id="SM00729">
    <property type="entry name" value="Elp3"/>
    <property type="match status" value="1"/>
</dbReference>
<dbReference type="InterPro" id="IPR058240">
    <property type="entry name" value="rSAM_sf"/>
</dbReference>
<dbReference type="InterPro" id="IPR038135">
    <property type="entry name" value="Methylthiotransferase_N_sf"/>
</dbReference>
<keyword evidence="11" id="KW-0687">Ribonucleoprotein</keyword>
<keyword evidence="4 8" id="KW-0949">S-adenosyl-L-methionine</keyword>
<dbReference type="EMBL" id="DRIG01000035">
    <property type="protein sequence ID" value="HEC78142.1"/>
    <property type="molecule type" value="Genomic_DNA"/>
</dbReference>
<evidence type="ECO:0000256" key="4">
    <source>
        <dbReference type="ARBA" id="ARBA00022691"/>
    </source>
</evidence>
<evidence type="ECO:0000313" key="12">
    <source>
        <dbReference type="Proteomes" id="UP000885826"/>
    </source>
</evidence>
<comment type="function">
    <text evidence="8">Catalyzes the methylthiolation of an aspartic acid residue of ribosomal protein uS12.</text>
</comment>
<dbReference type="NCBIfam" id="TIGR00089">
    <property type="entry name" value="MiaB/RimO family radical SAM methylthiotransferase"/>
    <property type="match status" value="1"/>
</dbReference>
<feature type="domain" description="MTTase N-terminal" evidence="9">
    <location>
        <begin position="1"/>
        <end position="116"/>
    </location>
</feature>
<dbReference type="InterPro" id="IPR002792">
    <property type="entry name" value="TRAM_dom"/>
</dbReference>
<dbReference type="PANTHER" id="PTHR43837:SF1">
    <property type="entry name" value="RIBOSOMAL PROTEIN US12 METHYLTHIOTRANSFERASE RIMO"/>
    <property type="match status" value="1"/>
</dbReference>
<dbReference type="InterPro" id="IPR007197">
    <property type="entry name" value="rSAM"/>
</dbReference>
<evidence type="ECO:0000256" key="3">
    <source>
        <dbReference type="ARBA" id="ARBA00022679"/>
    </source>
</evidence>
<dbReference type="SFLD" id="SFLDG01061">
    <property type="entry name" value="methylthiotransferase"/>
    <property type="match status" value="1"/>
</dbReference>
<accession>A0A9C9EM53</accession>
<dbReference type="InterPro" id="IPR012340">
    <property type="entry name" value="NA-bd_OB-fold"/>
</dbReference>
<comment type="cofactor">
    <cofactor evidence="8">
        <name>[4Fe-4S] cluster</name>
        <dbReference type="ChEBI" id="CHEBI:49883"/>
    </cofactor>
    <text evidence="8">Binds 2 [4Fe-4S] clusters. One cluster is coordinated with 3 cysteines and an exchangeable S-adenosyl-L-methionine.</text>
</comment>
<keyword evidence="5 8" id="KW-0479">Metal-binding</keyword>
<evidence type="ECO:0000256" key="2">
    <source>
        <dbReference type="ARBA" id="ARBA00022490"/>
    </source>
</evidence>
<proteinExistence type="inferred from homology"/>
<comment type="caution">
    <text evidence="11">The sequence shown here is derived from an EMBL/GenBank/DDBJ whole genome shotgun (WGS) entry which is preliminary data.</text>
</comment>
<keyword evidence="11" id="KW-0689">Ribosomal protein</keyword>
<dbReference type="PROSITE" id="PS01278">
    <property type="entry name" value="MTTASE_RADICAL"/>
    <property type="match status" value="1"/>
</dbReference>
<dbReference type="NCBIfam" id="TIGR01125">
    <property type="entry name" value="30S ribosomal protein S12 methylthiotransferase RimO"/>
    <property type="match status" value="1"/>
</dbReference>
<dbReference type="AlphaFoldDB" id="A0A9C9EM53"/>
<feature type="binding site" evidence="8">
    <location>
        <position position="137"/>
    </location>
    <ligand>
        <name>[4Fe-4S] cluster</name>
        <dbReference type="ChEBI" id="CHEBI:49883"/>
        <label>2</label>
        <note>4Fe-4S-S-AdoMet</note>
    </ligand>
</feature>
<feature type="binding site" evidence="8">
    <location>
        <position position="144"/>
    </location>
    <ligand>
        <name>[4Fe-4S] cluster</name>
        <dbReference type="ChEBI" id="CHEBI:49883"/>
        <label>2</label>
        <note>4Fe-4S-S-AdoMet</note>
    </ligand>
</feature>
<keyword evidence="3 8" id="KW-0808">Transferase</keyword>
<dbReference type="HAMAP" id="MF_01865">
    <property type="entry name" value="MTTase_RimO"/>
    <property type="match status" value="1"/>
</dbReference>
<dbReference type="GO" id="GO:0005829">
    <property type="term" value="C:cytosol"/>
    <property type="evidence" value="ECO:0007669"/>
    <property type="project" value="TreeGrafter"/>
</dbReference>
<name>A0A9C9EM53_UNCW3</name>
<dbReference type="GO" id="GO:0006400">
    <property type="term" value="P:tRNA modification"/>
    <property type="evidence" value="ECO:0007669"/>
    <property type="project" value="InterPro"/>
</dbReference>
<sequence>MRVNLISLGCPKALVDSEKILGALGASGICITTSITDSDIIILNTCGFIEPALRETEAEIETLSKYVKETGKRLYVFGCAVNRFKQRLKDKYPQVTKWFTLEQTRELIRTIKAEAADIESRLLSTKGYAYLKIADGCSNYCSYCTIPFIKGEYRSVEMKSLTAEAVELTKLGAKEIILIAQDTTAYGIDIYKKPMLVPLIKNLTEIRDIEWIRIMYAHPKTISEEMISEIMANDKVCKYIDLPIQHINDRILRLMNRGVERHRIEEVIHRLMNIKGISIRTTVIVGFPTETNDEFEELLDFLKAVEFDWIGVFPYFKEPGTKAAALPQVPDELINQRFETLIALQKEKMTTRNRKMLGTVQKTIIHRRNGDFIGHCRSSAPDIDSNIVIKSSELELGGIYDIKITGMDEYDLHGVAVKQRGVDLKADRK</sequence>
<dbReference type="PROSITE" id="PS51918">
    <property type="entry name" value="RADICAL_SAM"/>
    <property type="match status" value="1"/>
</dbReference>
<dbReference type="SFLD" id="SFLDG01082">
    <property type="entry name" value="B12-binding_domain_containing"/>
    <property type="match status" value="1"/>
</dbReference>
<dbReference type="EC" id="2.8.4.4" evidence="8"/>
<evidence type="ECO:0000256" key="1">
    <source>
        <dbReference type="ARBA" id="ARBA00022485"/>
    </source>
</evidence>
<reference evidence="11" key="1">
    <citation type="journal article" date="2020" name="mSystems">
        <title>Genome- and Community-Level Interaction Insights into Carbon Utilization and Element Cycling Functions of Hydrothermarchaeota in Hydrothermal Sediment.</title>
        <authorList>
            <person name="Zhou Z."/>
            <person name="Liu Y."/>
            <person name="Xu W."/>
            <person name="Pan J."/>
            <person name="Luo Z.H."/>
            <person name="Li M."/>
        </authorList>
    </citation>
    <scope>NUCLEOTIDE SEQUENCE</scope>
    <source>
        <strain evidence="11">HyVt-388</strain>
    </source>
</reference>
<keyword evidence="6 8" id="KW-0408">Iron</keyword>
<evidence type="ECO:0000313" key="11">
    <source>
        <dbReference type="EMBL" id="HEC78142.1"/>
    </source>
</evidence>
<comment type="similarity">
    <text evidence="8">Belongs to the methylthiotransferase family. RimO subfamily.</text>
</comment>
<dbReference type="Gene3D" id="3.40.50.12160">
    <property type="entry name" value="Methylthiotransferase, N-terminal domain"/>
    <property type="match status" value="1"/>
</dbReference>
<feature type="binding site" evidence="8">
    <location>
        <position position="46"/>
    </location>
    <ligand>
        <name>[4Fe-4S] cluster</name>
        <dbReference type="ChEBI" id="CHEBI:49883"/>
        <label>1</label>
    </ligand>
</feature>
<dbReference type="PANTHER" id="PTHR43837">
    <property type="entry name" value="RIBOSOMAL PROTEIN S12 METHYLTHIOTRANSFERASE RIMO"/>
    <property type="match status" value="1"/>
</dbReference>
<dbReference type="CDD" id="cd01335">
    <property type="entry name" value="Radical_SAM"/>
    <property type="match status" value="1"/>
</dbReference>
<dbReference type="Gene3D" id="3.80.30.20">
    <property type="entry name" value="tm_1862 like domain"/>
    <property type="match status" value="1"/>
</dbReference>
<dbReference type="InterPro" id="IPR005839">
    <property type="entry name" value="Methylthiotransferase"/>
</dbReference>
<feature type="domain" description="Radical SAM core" evidence="10">
    <location>
        <begin position="123"/>
        <end position="352"/>
    </location>
</feature>
<keyword evidence="1 8" id="KW-0004">4Fe-4S</keyword>
<evidence type="ECO:0000259" key="10">
    <source>
        <dbReference type="PROSITE" id="PS51918"/>
    </source>
</evidence>
<dbReference type="GO" id="GO:0051539">
    <property type="term" value="F:4 iron, 4 sulfur cluster binding"/>
    <property type="evidence" value="ECO:0007669"/>
    <property type="project" value="UniProtKB-UniRule"/>
</dbReference>
<comment type="subcellular location">
    <subcellularLocation>
        <location evidence="8">Cytoplasm</location>
    </subcellularLocation>
</comment>
<feature type="binding site" evidence="8">
    <location>
        <position position="79"/>
    </location>
    <ligand>
        <name>[4Fe-4S] cluster</name>
        <dbReference type="ChEBI" id="CHEBI:49883"/>
        <label>1</label>
    </ligand>
</feature>
<evidence type="ECO:0000256" key="5">
    <source>
        <dbReference type="ARBA" id="ARBA00022723"/>
    </source>
</evidence>
<dbReference type="GO" id="GO:0103039">
    <property type="term" value="F:protein methylthiotransferase activity"/>
    <property type="evidence" value="ECO:0007669"/>
    <property type="project" value="UniProtKB-EC"/>
</dbReference>
<dbReference type="SUPFAM" id="SSF102114">
    <property type="entry name" value="Radical SAM enzymes"/>
    <property type="match status" value="1"/>
</dbReference>
<dbReference type="InterPro" id="IPR020612">
    <property type="entry name" value="Methylthiotransferase_CS"/>
</dbReference>
<keyword evidence="7 8" id="KW-0411">Iron-sulfur</keyword>
<dbReference type="Pfam" id="PF00919">
    <property type="entry name" value="UPF0004"/>
    <property type="match status" value="1"/>
</dbReference>
<dbReference type="GO" id="GO:0035599">
    <property type="term" value="F:aspartic acid methylthiotransferase activity"/>
    <property type="evidence" value="ECO:0007669"/>
    <property type="project" value="TreeGrafter"/>
</dbReference>
<evidence type="ECO:0000256" key="6">
    <source>
        <dbReference type="ARBA" id="ARBA00023004"/>
    </source>
</evidence>
<dbReference type="InterPro" id="IPR023404">
    <property type="entry name" value="rSAM_horseshoe"/>
</dbReference>
<dbReference type="InterPro" id="IPR013848">
    <property type="entry name" value="Methylthiotransferase_N"/>
</dbReference>
<feature type="binding site" evidence="8">
    <location>
        <position position="141"/>
    </location>
    <ligand>
        <name>[4Fe-4S] cluster</name>
        <dbReference type="ChEBI" id="CHEBI:49883"/>
        <label>2</label>
        <note>4Fe-4S-S-AdoMet</note>
    </ligand>
</feature>
<dbReference type="SFLD" id="SFLDS00029">
    <property type="entry name" value="Radical_SAM"/>
    <property type="match status" value="1"/>
</dbReference>
<comment type="catalytic activity">
    <reaction evidence="8">
        <text>L-aspartate(89)-[ribosomal protein uS12]-hydrogen + (sulfur carrier)-SH + AH2 + 2 S-adenosyl-L-methionine = 3-methylsulfanyl-L-aspartate(89)-[ribosomal protein uS12]-hydrogen + (sulfur carrier)-H + 5'-deoxyadenosine + L-methionine + A + S-adenosyl-L-homocysteine + 2 H(+)</text>
        <dbReference type="Rhea" id="RHEA:37087"/>
        <dbReference type="Rhea" id="RHEA-COMP:10460"/>
        <dbReference type="Rhea" id="RHEA-COMP:10461"/>
        <dbReference type="Rhea" id="RHEA-COMP:14737"/>
        <dbReference type="Rhea" id="RHEA-COMP:14739"/>
        <dbReference type="ChEBI" id="CHEBI:13193"/>
        <dbReference type="ChEBI" id="CHEBI:15378"/>
        <dbReference type="ChEBI" id="CHEBI:17319"/>
        <dbReference type="ChEBI" id="CHEBI:17499"/>
        <dbReference type="ChEBI" id="CHEBI:29917"/>
        <dbReference type="ChEBI" id="CHEBI:29961"/>
        <dbReference type="ChEBI" id="CHEBI:57844"/>
        <dbReference type="ChEBI" id="CHEBI:57856"/>
        <dbReference type="ChEBI" id="CHEBI:59789"/>
        <dbReference type="ChEBI" id="CHEBI:64428"/>
        <dbReference type="ChEBI" id="CHEBI:73599"/>
        <dbReference type="EC" id="2.8.4.4"/>
    </reaction>
</comment>
<organism evidence="11 12">
    <name type="scientific">candidate division WOR-3 bacterium</name>
    <dbReference type="NCBI Taxonomy" id="2052148"/>
    <lineage>
        <taxon>Bacteria</taxon>
        <taxon>Bacteria division WOR-3</taxon>
    </lineage>
</organism>
<gene>
    <name evidence="8 11" type="primary">rimO</name>
    <name evidence="11" type="ORF">ENI34_03245</name>
</gene>
<dbReference type="Gene3D" id="2.40.50.140">
    <property type="entry name" value="Nucleic acid-binding proteins"/>
    <property type="match status" value="1"/>
</dbReference>
<dbReference type="InterPro" id="IPR005840">
    <property type="entry name" value="Ribosomal_uS12_MeSTrfase_RimO"/>
</dbReference>
<dbReference type="Pfam" id="PF18693">
    <property type="entry name" value="TRAM_2"/>
    <property type="match status" value="1"/>
</dbReference>
<evidence type="ECO:0000256" key="7">
    <source>
        <dbReference type="ARBA" id="ARBA00023014"/>
    </source>
</evidence>
<feature type="binding site" evidence="8">
    <location>
        <position position="10"/>
    </location>
    <ligand>
        <name>[4Fe-4S] cluster</name>
        <dbReference type="ChEBI" id="CHEBI:49883"/>
        <label>1</label>
    </ligand>
</feature>
<evidence type="ECO:0000256" key="8">
    <source>
        <dbReference type="HAMAP-Rule" id="MF_01865"/>
    </source>
</evidence>
<dbReference type="Proteomes" id="UP000885826">
    <property type="component" value="Unassembled WGS sequence"/>
</dbReference>
<dbReference type="FunFam" id="3.80.30.20:FF:000001">
    <property type="entry name" value="tRNA-2-methylthio-N(6)-dimethylallyladenosine synthase 2"/>
    <property type="match status" value="1"/>
</dbReference>
<dbReference type="GO" id="GO:0046872">
    <property type="term" value="F:metal ion binding"/>
    <property type="evidence" value="ECO:0007669"/>
    <property type="project" value="UniProtKB-KW"/>
</dbReference>
<dbReference type="PROSITE" id="PS51449">
    <property type="entry name" value="MTTASE_N"/>
    <property type="match status" value="1"/>
</dbReference>
<dbReference type="GO" id="GO:0005840">
    <property type="term" value="C:ribosome"/>
    <property type="evidence" value="ECO:0007669"/>
    <property type="project" value="UniProtKB-KW"/>
</dbReference>
<dbReference type="Pfam" id="PF04055">
    <property type="entry name" value="Radical_SAM"/>
    <property type="match status" value="1"/>
</dbReference>